<comment type="caution">
    <text evidence="1">The sequence shown here is derived from an EMBL/GenBank/DDBJ whole genome shotgun (WGS) entry which is preliminary data.</text>
</comment>
<dbReference type="Proteomes" id="UP001607303">
    <property type="component" value="Unassembled WGS sequence"/>
</dbReference>
<dbReference type="EMBL" id="JAYRBN010000117">
    <property type="protein sequence ID" value="KAL2719987.1"/>
    <property type="molecule type" value="Genomic_DNA"/>
</dbReference>
<proteinExistence type="predicted"/>
<dbReference type="AlphaFoldDB" id="A0ABD2AHA3"/>
<keyword evidence="2" id="KW-1185">Reference proteome</keyword>
<name>A0ABD2AHA3_VESMC</name>
<sequence>MCKKKLSVILSNRRRTGRVNKEFYFLIAYDLFGSFDRIIGKIDQSTSSLKTLCRERPRGRSVNLPKRCGGDEDRKSQNGDIASYHSFGDLRNSNVQGSIVRHHTSQVVSLQSVIYVINIRNTKRNKDGCHSRSPKVLQRNRIVGYVTYEYFREKYAISITLNVFYEVGEVVILIIEFI</sequence>
<protein>
    <submittedName>
        <fullName evidence="1">Uncharacterized protein</fullName>
    </submittedName>
</protein>
<evidence type="ECO:0000313" key="2">
    <source>
        <dbReference type="Proteomes" id="UP001607303"/>
    </source>
</evidence>
<gene>
    <name evidence="1" type="ORF">V1477_021134</name>
</gene>
<accession>A0ABD2AHA3</accession>
<evidence type="ECO:0000313" key="1">
    <source>
        <dbReference type="EMBL" id="KAL2719987.1"/>
    </source>
</evidence>
<organism evidence="1 2">
    <name type="scientific">Vespula maculifrons</name>
    <name type="common">Eastern yellow jacket</name>
    <name type="synonym">Wasp</name>
    <dbReference type="NCBI Taxonomy" id="7453"/>
    <lineage>
        <taxon>Eukaryota</taxon>
        <taxon>Metazoa</taxon>
        <taxon>Ecdysozoa</taxon>
        <taxon>Arthropoda</taxon>
        <taxon>Hexapoda</taxon>
        <taxon>Insecta</taxon>
        <taxon>Pterygota</taxon>
        <taxon>Neoptera</taxon>
        <taxon>Endopterygota</taxon>
        <taxon>Hymenoptera</taxon>
        <taxon>Apocrita</taxon>
        <taxon>Aculeata</taxon>
        <taxon>Vespoidea</taxon>
        <taxon>Vespidae</taxon>
        <taxon>Vespinae</taxon>
        <taxon>Vespula</taxon>
    </lineage>
</organism>
<reference evidence="1 2" key="1">
    <citation type="journal article" date="2024" name="Ann. Entomol. Soc. Am.">
        <title>Genomic analyses of the southern and eastern yellowjacket wasps (Hymenoptera: Vespidae) reveal evolutionary signatures of social life.</title>
        <authorList>
            <person name="Catto M.A."/>
            <person name="Caine P.B."/>
            <person name="Orr S.E."/>
            <person name="Hunt B.G."/>
            <person name="Goodisman M.A.D."/>
        </authorList>
    </citation>
    <scope>NUCLEOTIDE SEQUENCE [LARGE SCALE GENOMIC DNA]</scope>
    <source>
        <strain evidence="1">232</strain>
        <tissue evidence="1">Head and thorax</tissue>
    </source>
</reference>